<feature type="domain" description="Death" evidence="2">
    <location>
        <begin position="180"/>
        <end position="264"/>
    </location>
</feature>
<dbReference type="CDD" id="cd17039">
    <property type="entry name" value="Ubl_ubiquitin_like"/>
    <property type="match status" value="1"/>
</dbReference>
<dbReference type="InterPro" id="IPR029071">
    <property type="entry name" value="Ubiquitin-like_domsf"/>
</dbReference>
<feature type="region of interest" description="Disordered" evidence="1">
    <location>
        <begin position="259"/>
        <end position="305"/>
    </location>
</feature>
<feature type="compositionally biased region" description="Basic and acidic residues" evidence="1">
    <location>
        <begin position="835"/>
        <end position="845"/>
    </location>
</feature>
<feature type="domain" description="Ubiquitin-like" evidence="3">
    <location>
        <begin position="1123"/>
        <end position="1202"/>
    </location>
</feature>
<dbReference type="Proteomes" id="UP000887568">
    <property type="component" value="Unplaced"/>
</dbReference>
<dbReference type="RefSeq" id="XP_038053598.1">
    <property type="nucleotide sequence ID" value="XM_038197670.1"/>
</dbReference>
<feature type="compositionally biased region" description="Basic and acidic residues" evidence="1">
    <location>
        <begin position="905"/>
        <end position="921"/>
    </location>
</feature>
<feature type="compositionally biased region" description="Basic and acidic residues" evidence="1">
    <location>
        <begin position="1330"/>
        <end position="1350"/>
    </location>
</feature>
<feature type="compositionally biased region" description="Basic and acidic residues" evidence="1">
    <location>
        <begin position="1300"/>
        <end position="1323"/>
    </location>
</feature>
<dbReference type="SMART" id="SM00213">
    <property type="entry name" value="UBQ"/>
    <property type="match status" value="3"/>
</dbReference>
<feature type="domain" description="Death" evidence="2">
    <location>
        <begin position="1215"/>
        <end position="1295"/>
    </location>
</feature>
<dbReference type="SUPFAM" id="SSF54236">
    <property type="entry name" value="Ubiquitin-like"/>
    <property type="match status" value="3"/>
</dbReference>
<dbReference type="SUPFAM" id="SSF47986">
    <property type="entry name" value="DEATH domain"/>
    <property type="match status" value="4"/>
</dbReference>
<dbReference type="CDD" id="cd01670">
    <property type="entry name" value="Death"/>
    <property type="match status" value="4"/>
</dbReference>
<evidence type="ECO:0000313" key="5">
    <source>
        <dbReference type="Proteomes" id="UP000887568"/>
    </source>
</evidence>
<feature type="compositionally biased region" description="Basic and acidic residues" evidence="1">
    <location>
        <begin position="793"/>
        <end position="805"/>
    </location>
</feature>
<evidence type="ECO:0008006" key="6">
    <source>
        <dbReference type="Google" id="ProtNLM"/>
    </source>
</evidence>
<feature type="domain" description="Ubiquitin-like" evidence="3">
    <location>
        <begin position="88"/>
        <end position="160"/>
    </location>
</feature>
<feature type="compositionally biased region" description="Basic and acidic residues" evidence="1">
    <location>
        <begin position="296"/>
        <end position="305"/>
    </location>
</feature>
<feature type="compositionally biased region" description="Basic and acidic residues" evidence="1">
    <location>
        <begin position="265"/>
        <end position="288"/>
    </location>
</feature>
<dbReference type="EnsemblMetazoa" id="XM_038197670.1">
    <property type="protein sequence ID" value="XP_038053598.1"/>
    <property type="gene ID" value="LOC119726054"/>
</dbReference>
<dbReference type="Pfam" id="PF00240">
    <property type="entry name" value="ubiquitin"/>
    <property type="match status" value="3"/>
</dbReference>
<feature type="compositionally biased region" description="Basic and acidic residues" evidence="1">
    <location>
        <begin position="984"/>
        <end position="994"/>
    </location>
</feature>
<dbReference type="PROSITE" id="PS50017">
    <property type="entry name" value="DEATH_DOMAIN"/>
    <property type="match status" value="4"/>
</dbReference>
<feature type="domain" description="Ubiquitin-like" evidence="3">
    <location>
        <begin position="321"/>
        <end position="396"/>
    </location>
</feature>
<organism evidence="4 5">
    <name type="scientific">Patiria miniata</name>
    <name type="common">Bat star</name>
    <name type="synonym">Asterina miniata</name>
    <dbReference type="NCBI Taxonomy" id="46514"/>
    <lineage>
        <taxon>Eukaryota</taxon>
        <taxon>Metazoa</taxon>
        <taxon>Echinodermata</taxon>
        <taxon>Eleutherozoa</taxon>
        <taxon>Asterozoa</taxon>
        <taxon>Asteroidea</taxon>
        <taxon>Valvatacea</taxon>
        <taxon>Valvatida</taxon>
        <taxon>Asterinidae</taxon>
        <taxon>Patiria</taxon>
    </lineage>
</organism>
<protein>
    <recommendedName>
        <fullName evidence="6">Death domain-containing protein</fullName>
    </recommendedName>
</protein>
<accession>A0A913ZP84</accession>
<keyword evidence="5" id="KW-1185">Reference proteome</keyword>
<evidence type="ECO:0000259" key="3">
    <source>
        <dbReference type="PROSITE" id="PS50053"/>
    </source>
</evidence>
<feature type="region of interest" description="Disordered" evidence="1">
    <location>
        <begin position="721"/>
        <end position="1065"/>
    </location>
</feature>
<feature type="region of interest" description="Disordered" evidence="1">
    <location>
        <begin position="1294"/>
        <end position="1350"/>
    </location>
</feature>
<dbReference type="InterPro" id="IPR000626">
    <property type="entry name" value="Ubiquitin-like_dom"/>
</dbReference>
<feature type="domain" description="Death" evidence="2">
    <location>
        <begin position="636"/>
        <end position="720"/>
    </location>
</feature>
<feature type="compositionally biased region" description="Polar residues" evidence="1">
    <location>
        <begin position="972"/>
        <end position="983"/>
    </location>
</feature>
<reference evidence="4" key="1">
    <citation type="submission" date="2022-11" db="UniProtKB">
        <authorList>
            <consortium name="EnsemblMetazoa"/>
        </authorList>
    </citation>
    <scope>IDENTIFICATION</scope>
</reference>
<name>A0A913ZP84_PATMI</name>
<proteinExistence type="predicted"/>
<dbReference type="InterPro" id="IPR000488">
    <property type="entry name" value="Death_dom"/>
</dbReference>
<dbReference type="GO" id="GO:0007165">
    <property type="term" value="P:signal transduction"/>
    <property type="evidence" value="ECO:0007669"/>
    <property type="project" value="InterPro"/>
</dbReference>
<dbReference type="InterPro" id="IPR016729">
    <property type="entry name" value="FADD"/>
</dbReference>
<sequence>MAHKTVQQLDAYIKATAVVYDHSNAKLISRKTKVKPRRKQAFLSVLHYRKTSSDDCCAKRRPWNRWIRRKSKQTHESQSNSKDVKQKLQVFVRTPIPLKTKTLYFELRPETSVSSLKEVIQKKIGVEARYQRLYIRENVQLCDLLTLEENGVDTKEIISLRLSLDEQDNKNVPKDKASVDDEYLKDLSSKIESSWKELAKHLGYEESEIADIQTTNEGSTEESRHMLLTWWEKTTDRDEAAQKLRRALEAIGLSDLARNVPVTSESRDEASGPEPERRQDAGVDEESKQNGAASTEEEKPKKKQVCHQDKPQLMCFRYVALQVFIRSHLSHRPTTMCLQMDPETSVSTLKQIICEKISVRPQQQRLYIRRNFRNFELHNLLTLQDCGIHQDENISLRLCTDGLLGGGPKDAPPDSKSILSLSVDIGTDWEKLAINLNFSEGVLNTIRSNRPNNTEMQCFEMLNKWWNKQKNYPEAWQTLEKALIDSGRNDLALRLSESPRLQIRTSVTDNGIENVSLTKQLLNVLAVALQSSGRVMIALGVFFTSCGVKLEHVVRGSVTFVVRIVSREGLNKLWSMYTTGELAKKLTEILITDELTTEDKSDLAIQATIQENDYEQACRFFDELEKAQQKDKQPVDDQFFRDLASKTESSWEALAKFLGNGETEIKQIQTTFQDDKERSLQMLLSWWRKQTIREEGFQNLRDALNSIGRAELALMIPPDEEQRMKQEQPGNPKETGPSVQSRRAKEQSKRKGTTSSERKRPRHLEVAHGDKPQPSAQEGGAKEQSKRKGTTSSERKRPRHEEVSCGDKPQPSAQEGGAKEQSKQKGITSSKGKRPRQEEVPHGDKPQPSAQEGGAKEQSKQKGTSSSEGQRSRQEEVAHRDIPQPELQVGRATEKSTQKGTTSSEVHRPSQEEVGYRDKPQPEVQVGGSKEKSNVKGTTSSEEQILRQEEVAHLDISQPELQVVRATEKSTQKGTTSSEGQRPSQEDVGHRDKPQPQVQVRGAKEKSKEKGTTSSEDQRPRQEEGAHRDKPELEIQVGATETESSQGEMGRAQSNPSDAADQCRSELKDRYTTTGSYVQLIPRVDDDMKHMSDIYTELQLEKGDQDDIEGDVEDNTKDVKQKLQVFVRTPSSHRSKTLYFELHPETSVSSLKKTIQRKIGVEARHQRLCIRENVQLCDLLTLEENGVDEDKLISLRLSLNDAHDDDVLKDEASIDDEYLRDLSSKIESSWKELAKHLGYEEAEIADIQTTNEGSTEGSRHMLLTWWEKTTDHEDAAQKLRRALEAIGLTDLAQNVPVTGKSRDEANGAKPNRRQDAGVDEESKQNGVASTEEKKLKKEQVGDQDKPQLIR</sequence>
<feature type="domain" description="Death" evidence="2">
    <location>
        <begin position="425"/>
        <end position="499"/>
    </location>
</feature>
<evidence type="ECO:0000256" key="1">
    <source>
        <dbReference type="SAM" id="MobiDB-lite"/>
    </source>
</evidence>
<dbReference type="GeneID" id="119726054"/>
<dbReference type="InterPro" id="IPR011029">
    <property type="entry name" value="DEATH-like_dom_sf"/>
</dbReference>
<feature type="compositionally biased region" description="Basic and acidic residues" evidence="1">
    <location>
        <begin position="1002"/>
        <end position="1033"/>
    </location>
</feature>
<dbReference type="SMART" id="SM00005">
    <property type="entry name" value="DEATH"/>
    <property type="match status" value="4"/>
</dbReference>
<dbReference type="PROSITE" id="PS50053">
    <property type="entry name" value="UBIQUITIN_2"/>
    <property type="match status" value="3"/>
</dbReference>
<evidence type="ECO:0000313" key="4">
    <source>
        <dbReference type="EnsemblMetazoa" id="XP_038053598.1"/>
    </source>
</evidence>
<dbReference type="Gene3D" id="3.10.20.90">
    <property type="entry name" value="Phosphatidylinositol 3-kinase Catalytic Subunit, Chain A, domain 1"/>
    <property type="match status" value="3"/>
</dbReference>
<dbReference type="Gene3D" id="1.10.533.10">
    <property type="entry name" value="Death Domain, Fas"/>
    <property type="match status" value="4"/>
</dbReference>
<evidence type="ECO:0000259" key="2">
    <source>
        <dbReference type="PROSITE" id="PS50017"/>
    </source>
</evidence>
<dbReference type="Pfam" id="PF00531">
    <property type="entry name" value="Death"/>
    <property type="match status" value="4"/>
</dbReference>
<feature type="compositionally biased region" description="Basic and acidic residues" evidence="1">
    <location>
        <begin position="944"/>
        <end position="953"/>
    </location>
</feature>
<feature type="compositionally biased region" description="Polar residues" evidence="1">
    <location>
        <begin position="1039"/>
        <end position="1057"/>
    </location>
</feature>
<dbReference type="PANTHER" id="PTHR15077">
    <property type="entry name" value="FAS-ASSOCIATING DEATH DOMAIN-CONTAINING PROTEIN FADD"/>
    <property type="match status" value="1"/>
</dbReference>
<feature type="compositionally biased region" description="Basic and acidic residues" evidence="1">
    <location>
        <begin position="870"/>
        <end position="883"/>
    </location>
</feature>